<gene>
    <name evidence="1" type="ORF">TM35_000111710</name>
</gene>
<dbReference type="GO" id="GO:0016874">
    <property type="term" value="F:ligase activity"/>
    <property type="evidence" value="ECO:0007669"/>
    <property type="project" value="TreeGrafter"/>
</dbReference>
<keyword evidence="2" id="KW-1185">Reference proteome</keyword>
<dbReference type="PANTHER" id="PTHR30094">
    <property type="entry name" value="BIFUNCTIONAL GLUTATHIONYLSPERMIDINE SYNTHETASE/AMIDASE-RELATED"/>
    <property type="match status" value="1"/>
</dbReference>
<evidence type="ECO:0000313" key="2">
    <source>
        <dbReference type="Proteomes" id="UP000192257"/>
    </source>
</evidence>
<dbReference type="PANTHER" id="PTHR30094:SF14">
    <property type="entry name" value="D-ALANYL-GLYCYL ENDOPEPTIDASE-LIKE PROTEIN"/>
    <property type="match status" value="1"/>
</dbReference>
<dbReference type="OrthoDB" id="250944at2759"/>
<dbReference type="AlphaFoldDB" id="A0A1X0NY88"/>
<reference evidence="1 2" key="1">
    <citation type="submission" date="2017-03" db="EMBL/GenBank/DDBJ databases">
        <title>An alternative strategy for trypanosome survival in the mammalian bloodstream revealed through genome and transcriptome analysis of the ubiquitous bovine parasite Trypanosoma (Megatrypanum) theileri.</title>
        <authorList>
            <person name="Kelly S."/>
            <person name="Ivens A."/>
            <person name="Mott A."/>
            <person name="O'Neill E."/>
            <person name="Emms D."/>
            <person name="Macleod O."/>
            <person name="Voorheis P."/>
            <person name="Matthews J."/>
            <person name="Matthews K."/>
            <person name="Carrington M."/>
        </authorList>
    </citation>
    <scope>NUCLEOTIDE SEQUENCE [LARGE SCALE GENOMIC DNA]</scope>
    <source>
        <strain evidence="1">Edinburgh</strain>
    </source>
</reference>
<accession>A0A1X0NY88</accession>
<name>A0A1X0NY88_9TRYP</name>
<comment type="caution">
    <text evidence="1">The sequence shown here is derived from an EMBL/GenBank/DDBJ whole genome shotgun (WGS) entry which is preliminary data.</text>
</comment>
<organism evidence="1 2">
    <name type="scientific">Trypanosoma theileri</name>
    <dbReference type="NCBI Taxonomy" id="67003"/>
    <lineage>
        <taxon>Eukaryota</taxon>
        <taxon>Discoba</taxon>
        <taxon>Euglenozoa</taxon>
        <taxon>Kinetoplastea</taxon>
        <taxon>Metakinetoplastina</taxon>
        <taxon>Trypanosomatida</taxon>
        <taxon>Trypanosomatidae</taxon>
        <taxon>Trypanosoma</taxon>
    </lineage>
</organism>
<evidence type="ECO:0000313" key="1">
    <source>
        <dbReference type="EMBL" id="ORC89637.1"/>
    </source>
</evidence>
<dbReference type="RefSeq" id="XP_028883703.1">
    <property type="nucleotide sequence ID" value="XM_029024880.1"/>
</dbReference>
<dbReference type="InterPro" id="IPR051705">
    <property type="entry name" value="Gsp_Synthetase/Amidase"/>
</dbReference>
<dbReference type="InterPro" id="IPR038765">
    <property type="entry name" value="Papain-like_cys_pep_sf"/>
</dbReference>
<sequence>MPALVILTLLVYIIIGIGKRSNFFKAEVQMPRRPVNHGLLDCVTPHSTLLGYASGIPAYSNCHRLWSSDVMAFASLAFPDDVLKEPFPLGDRRQLSTGKCWVAAEYVSRFYYLMRGLVFYYDSAEVRQFWSTIEFYSTEGDKRKYEVIELPNYKEVKTAKERKRLAPKFADVVVWASHPERELDEGHAAVVVHVEDDVEAAGGEAQLREMQKEHTQPQLVYIAEQNFDNKDWEGKNYSRVLRFSWKNGKEMLLEDSDDYNIIGRVRPGKVKRDDMDEGDL</sequence>
<proteinExistence type="predicted"/>
<dbReference type="Proteomes" id="UP000192257">
    <property type="component" value="Unassembled WGS sequence"/>
</dbReference>
<protein>
    <submittedName>
        <fullName evidence="1">D-alanyl-glycyl endopeptidase-like protein</fullName>
    </submittedName>
</protein>
<dbReference type="SUPFAM" id="SSF54001">
    <property type="entry name" value="Cysteine proteinases"/>
    <property type="match status" value="1"/>
</dbReference>
<dbReference type="Gene3D" id="3.90.1720.10">
    <property type="entry name" value="endopeptidase domain like (from Nostoc punctiforme)"/>
    <property type="match status" value="1"/>
</dbReference>
<dbReference type="GeneID" id="39984660"/>
<dbReference type="EMBL" id="NBCO01000011">
    <property type="protein sequence ID" value="ORC89637.1"/>
    <property type="molecule type" value="Genomic_DNA"/>
</dbReference>
<dbReference type="VEuPathDB" id="TriTrypDB:TM35_000111710"/>